<dbReference type="Proteomes" id="UP001151071">
    <property type="component" value="Unassembled WGS sequence"/>
</dbReference>
<keyword evidence="1" id="KW-0732">Signal</keyword>
<name>A0A9X3TU19_9BACL</name>
<protein>
    <submittedName>
        <fullName evidence="2">Uncharacterized protein</fullName>
    </submittedName>
</protein>
<feature type="signal peptide" evidence="1">
    <location>
        <begin position="1"/>
        <end position="22"/>
    </location>
</feature>
<comment type="caution">
    <text evidence="2">The sequence shown here is derived from an EMBL/GenBank/DDBJ whole genome shotgun (WGS) entry which is preliminary data.</text>
</comment>
<dbReference type="RefSeq" id="WP_029100831.1">
    <property type="nucleotide sequence ID" value="NZ_JAPYYP010000031.1"/>
</dbReference>
<gene>
    <name evidence="2" type="ORF">O3V59_18720</name>
</gene>
<dbReference type="PROSITE" id="PS51257">
    <property type="entry name" value="PROKAR_LIPOPROTEIN"/>
    <property type="match status" value="1"/>
</dbReference>
<dbReference type="AlphaFoldDB" id="A0A9X3TU19"/>
<evidence type="ECO:0000256" key="1">
    <source>
        <dbReference type="SAM" id="SignalP"/>
    </source>
</evidence>
<reference evidence="2" key="1">
    <citation type="submission" date="2022-12" db="EMBL/GenBank/DDBJ databases">
        <title>Draft genome sequence of the thermophilic strain Brevibacillus thermoruber HT42, isolated from Los Humeros, Puebla, Mexico, with biotechnological potential.</title>
        <authorList>
            <person name="Lara Sanchez J."/>
            <person name="Solis Palacios R."/>
            <person name="Bustos Baena A.S."/>
            <person name="Ruz Baez A.E."/>
            <person name="Espinosa Luna G."/>
            <person name="Oliart Ros R.M."/>
        </authorList>
    </citation>
    <scope>NUCLEOTIDE SEQUENCE</scope>
    <source>
        <strain evidence="2">HT42</strain>
    </source>
</reference>
<proteinExistence type="predicted"/>
<dbReference type="EMBL" id="JAPYYP010000031">
    <property type="protein sequence ID" value="MDA5110398.1"/>
    <property type="molecule type" value="Genomic_DNA"/>
</dbReference>
<evidence type="ECO:0000313" key="2">
    <source>
        <dbReference type="EMBL" id="MDA5110398.1"/>
    </source>
</evidence>
<organism evidence="2 3">
    <name type="scientific">Brevibacillus thermoruber</name>
    <dbReference type="NCBI Taxonomy" id="33942"/>
    <lineage>
        <taxon>Bacteria</taxon>
        <taxon>Bacillati</taxon>
        <taxon>Bacillota</taxon>
        <taxon>Bacilli</taxon>
        <taxon>Bacillales</taxon>
        <taxon>Paenibacillaceae</taxon>
        <taxon>Brevibacillus</taxon>
    </lineage>
</organism>
<evidence type="ECO:0000313" key="3">
    <source>
        <dbReference type="Proteomes" id="UP001151071"/>
    </source>
</evidence>
<feature type="chain" id="PRO_5040809369" evidence="1">
    <location>
        <begin position="23"/>
        <end position="193"/>
    </location>
</feature>
<sequence>MKKWRRLVVSLVVILAAGCADSPDDVQGLTKEEAAYIAQTAVRQYFHVDVDTRERNITLEDPAERAEDGAWSPIYRGVPVHAILTREAQAGEIAGVHAVIDPKTRQVLSLSIDVIGPDGQQTTSSLNEAELERKAAEFVRTEKLLTPSAIRFVRASTDDPETSRRFFYYTDGLKTIAVGVDTALNQVVTFAYD</sequence>
<accession>A0A9X3TU19</accession>
<keyword evidence="3" id="KW-1185">Reference proteome</keyword>